<evidence type="ECO:0000313" key="3">
    <source>
        <dbReference type="RefSeq" id="XP_033464386.1"/>
    </source>
</evidence>
<dbReference type="Proteomes" id="UP000504637">
    <property type="component" value="Unplaced"/>
</dbReference>
<feature type="compositionally biased region" description="Polar residues" evidence="1">
    <location>
        <begin position="1"/>
        <end position="24"/>
    </location>
</feature>
<dbReference type="GeneID" id="54356871"/>
<reference evidence="3" key="2">
    <citation type="submission" date="2020-04" db="EMBL/GenBank/DDBJ databases">
        <authorList>
            <consortium name="NCBI Genome Project"/>
        </authorList>
    </citation>
    <scope>NUCLEOTIDE SEQUENCE</scope>
    <source>
        <strain evidence="3">CBS 342.82</strain>
    </source>
</reference>
<dbReference type="RefSeq" id="XP_033464386.1">
    <property type="nucleotide sequence ID" value="XM_033599072.1"/>
</dbReference>
<reference evidence="3" key="1">
    <citation type="submission" date="2020-01" db="EMBL/GenBank/DDBJ databases">
        <authorList>
            <consortium name="DOE Joint Genome Institute"/>
            <person name="Haridas S."/>
            <person name="Albert R."/>
            <person name="Binder M."/>
            <person name="Bloem J."/>
            <person name="Labutti K."/>
            <person name="Salamov A."/>
            <person name="Andreopoulos B."/>
            <person name="Baker S.E."/>
            <person name="Barry K."/>
            <person name="Bills G."/>
            <person name="Bluhm B.H."/>
            <person name="Cannon C."/>
            <person name="Castanera R."/>
            <person name="Culley D.E."/>
            <person name="Daum C."/>
            <person name="Ezra D."/>
            <person name="Gonzalez J.B."/>
            <person name="Henrissat B."/>
            <person name="Kuo A."/>
            <person name="Liang C."/>
            <person name="Lipzen A."/>
            <person name="Lutzoni F."/>
            <person name="Magnuson J."/>
            <person name="Mondo S."/>
            <person name="Nolan M."/>
            <person name="Ohm R."/>
            <person name="Pangilinan J."/>
            <person name="Park H.-J."/>
            <person name="Ramirez L."/>
            <person name="Alfaro M."/>
            <person name="Sun H."/>
            <person name="Tritt A."/>
            <person name="Yoshinaga Y."/>
            <person name="Zwiers L.-H."/>
            <person name="Turgeon B.G."/>
            <person name="Goodwin S.B."/>
            <person name="Spatafora J.W."/>
            <person name="Crous P.W."/>
            <person name="Grigoriev I.V."/>
        </authorList>
    </citation>
    <scope>NUCLEOTIDE SEQUENCE</scope>
    <source>
        <strain evidence="3">CBS 342.82</strain>
    </source>
</reference>
<dbReference type="AlphaFoldDB" id="A0A6J3MHD2"/>
<sequence>MSLSAAKYSHQQGYTHAHSRSSSGPAVIGQPRGDDGGAACGISGSAFIVAACPNPGGGTIDDIPPAVQGGPGTTPMLCLPSLAQAPMSFKLTWVTTPCWWEMFSRP</sequence>
<organism evidence="3">
    <name type="scientific">Dissoconium aciculare CBS 342.82</name>
    <dbReference type="NCBI Taxonomy" id="1314786"/>
    <lineage>
        <taxon>Eukaryota</taxon>
        <taxon>Fungi</taxon>
        <taxon>Dikarya</taxon>
        <taxon>Ascomycota</taxon>
        <taxon>Pezizomycotina</taxon>
        <taxon>Dothideomycetes</taxon>
        <taxon>Dothideomycetidae</taxon>
        <taxon>Mycosphaerellales</taxon>
        <taxon>Dissoconiaceae</taxon>
        <taxon>Dissoconium</taxon>
    </lineage>
</organism>
<evidence type="ECO:0000256" key="1">
    <source>
        <dbReference type="SAM" id="MobiDB-lite"/>
    </source>
</evidence>
<keyword evidence="2" id="KW-1185">Reference proteome</keyword>
<gene>
    <name evidence="3" type="ORF">K489DRAFT_13523</name>
</gene>
<proteinExistence type="predicted"/>
<reference evidence="3" key="3">
    <citation type="submission" date="2025-08" db="UniProtKB">
        <authorList>
            <consortium name="RefSeq"/>
        </authorList>
    </citation>
    <scope>IDENTIFICATION</scope>
    <source>
        <strain evidence="3">CBS 342.82</strain>
    </source>
</reference>
<protein>
    <submittedName>
        <fullName evidence="3">Uncharacterized protein</fullName>
    </submittedName>
</protein>
<evidence type="ECO:0000313" key="2">
    <source>
        <dbReference type="Proteomes" id="UP000504637"/>
    </source>
</evidence>
<accession>A0A6J3MHD2</accession>
<feature type="region of interest" description="Disordered" evidence="1">
    <location>
        <begin position="1"/>
        <end position="35"/>
    </location>
</feature>
<name>A0A6J3MHD2_9PEZI</name>